<proteinExistence type="predicted"/>
<evidence type="ECO:0000256" key="1">
    <source>
        <dbReference type="SAM" id="Phobius"/>
    </source>
</evidence>
<sequence>MTLRSPKCGGIGTAVPFNFSILSLITLTCCILSSYPFFSSMMPCFETAPFLITQNDRSRERCTSLYNFTNSRLAEFTFSFFTMYFFFRIISSNSSIQVVYELKQA</sequence>
<accession>A0A0A9DL78</accession>
<reference evidence="2" key="2">
    <citation type="journal article" date="2015" name="Data Brief">
        <title>Shoot transcriptome of the giant reed, Arundo donax.</title>
        <authorList>
            <person name="Barrero R.A."/>
            <person name="Guerrero F.D."/>
            <person name="Moolhuijzen P."/>
            <person name="Goolsby J.A."/>
            <person name="Tidwell J."/>
            <person name="Bellgard S.E."/>
            <person name="Bellgard M.I."/>
        </authorList>
    </citation>
    <scope>NUCLEOTIDE SEQUENCE</scope>
    <source>
        <tissue evidence="2">Shoot tissue taken approximately 20 cm above the soil surface</tissue>
    </source>
</reference>
<name>A0A0A9DL78_ARUDO</name>
<reference evidence="2" key="1">
    <citation type="submission" date="2014-09" db="EMBL/GenBank/DDBJ databases">
        <authorList>
            <person name="Magalhaes I.L.F."/>
            <person name="Oliveira U."/>
            <person name="Santos F.R."/>
            <person name="Vidigal T.H.D.A."/>
            <person name="Brescovit A.D."/>
            <person name="Santos A.J."/>
        </authorList>
    </citation>
    <scope>NUCLEOTIDE SEQUENCE</scope>
    <source>
        <tissue evidence="2">Shoot tissue taken approximately 20 cm above the soil surface</tissue>
    </source>
</reference>
<keyword evidence="1" id="KW-0472">Membrane</keyword>
<dbReference type="AlphaFoldDB" id="A0A0A9DL78"/>
<protein>
    <submittedName>
        <fullName evidence="2">Uncharacterized protein</fullName>
    </submittedName>
</protein>
<keyword evidence="1" id="KW-1133">Transmembrane helix</keyword>
<feature type="transmembrane region" description="Helical" evidence="1">
    <location>
        <begin position="73"/>
        <end position="90"/>
    </location>
</feature>
<feature type="transmembrane region" description="Helical" evidence="1">
    <location>
        <begin position="12"/>
        <end position="35"/>
    </location>
</feature>
<evidence type="ECO:0000313" key="2">
    <source>
        <dbReference type="EMBL" id="JAD86420.1"/>
    </source>
</evidence>
<organism evidence="2">
    <name type="scientific">Arundo donax</name>
    <name type="common">Giant reed</name>
    <name type="synonym">Donax arundinaceus</name>
    <dbReference type="NCBI Taxonomy" id="35708"/>
    <lineage>
        <taxon>Eukaryota</taxon>
        <taxon>Viridiplantae</taxon>
        <taxon>Streptophyta</taxon>
        <taxon>Embryophyta</taxon>
        <taxon>Tracheophyta</taxon>
        <taxon>Spermatophyta</taxon>
        <taxon>Magnoliopsida</taxon>
        <taxon>Liliopsida</taxon>
        <taxon>Poales</taxon>
        <taxon>Poaceae</taxon>
        <taxon>PACMAD clade</taxon>
        <taxon>Arundinoideae</taxon>
        <taxon>Arundineae</taxon>
        <taxon>Arundo</taxon>
    </lineage>
</organism>
<keyword evidence="1" id="KW-0812">Transmembrane</keyword>
<dbReference type="EMBL" id="GBRH01211475">
    <property type="protein sequence ID" value="JAD86420.1"/>
    <property type="molecule type" value="Transcribed_RNA"/>
</dbReference>